<comment type="caution">
    <text evidence="1">The sequence shown here is derived from an EMBL/GenBank/DDBJ whole genome shotgun (WGS) entry which is preliminary data.</text>
</comment>
<sequence>MTTSEAQKRRKKEKRIQKEIEQEPELLGLGTMTLKAREKRQINGRLDLQLKGYDDSKTRYEVELQLGKLDNDHLLRCVRYWNYERRKCPQFKHYAVIVAEEIPEYMLEEIVLFKVPIIAIKISIDQSSGKIAAAKRLDLPIYEWAIVENQKCEEIEDITPFDMAYLETKLSEESLRVLNEIYRLAREVNPETEMNITKNYVGFTDCNLYSYMFVRNKNDSLILELVLDESPDIKNKIQEAGLIFKNPGNPYTKHKSKHGHYDIQINIEDINKKEKEIKELIEMAYEEISK</sequence>
<evidence type="ECO:0000313" key="1">
    <source>
        <dbReference type="EMBL" id="KKG94557.1"/>
    </source>
</evidence>
<evidence type="ECO:0000313" key="2">
    <source>
        <dbReference type="Proteomes" id="UP000034657"/>
    </source>
</evidence>
<proteinExistence type="predicted"/>
<dbReference type="Proteomes" id="UP000034657">
    <property type="component" value="Unassembled WGS sequence"/>
</dbReference>
<dbReference type="AlphaFoldDB" id="A0A0F8IY75"/>
<gene>
    <name evidence="1" type="ORF">DU69_13810</name>
</gene>
<name>A0A0F8IY75_METMZ</name>
<reference evidence="1 2" key="1">
    <citation type="journal article" date="2015" name="ISME J.">
        <title>Genomic and phenotypic differentiation among Methanosarcina mazei populations from Columbia River sediment.</title>
        <authorList>
            <person name="Youngblut N.D."/>
            <person name="Wirth J.S."/>
            <person name="Henriksen J.R."/>
            <person name="Smith M."/>
            <person name="Simon H."/>
            <person name="Metcalf W.W."/>
            <person name="Whitaker R.J."/>
        </authorList>
    </citation>
    <scope>NUCLEOTIDE SEQUENCE [LARGE SCALE GENOMIC DNA]</scope>
    <source>
        <strain evidence="1 2">3.H.M.1A.1</strain>
    </source>
</reference>
<dbReference type="EMBL" id="JJPT01000025">
    <property type="protein sequence ID" value="KKG94557.1"/>
    <property type="molecule type" value="Genomic_DNA"/>
</dbReference>
<dbReference type="RefSeq" id="WP_048041619.1">
    <property type="nucleotide sequence ID" value="NZ_JJPT01000025.1"/>
</dbReference>
<accession>A0A0F8IY75</accession>
<dbReference type="InterPro" id="IPR011856">
    <property type="entry name" value="tRNA_endonuc-like_dom_sf"/>
</dbReference>
<organism evidence="1 2">
    <name type="scientific">Methanosarcina mazei</name>
    <name type="common">Methanosarcina frisia</name>
    <dbReference type="NCBI Taxonomy" id="2209"/>
    <lineage>
        <taxon>Archaea</taxon>
        <taxon>Methanobacteriati</taxon>
        <taxon>Methanobacteriota</taxon>
        <taxon>Stenosarchaea group</taxon>
        <taxon>Methanomicrobia</taxon>
        <taxon>Methanosarcinales</taxon>
        <taxon>Methanosarcinaceae</taxon>
        <taxon>Methanosarcina</taxon>
    </lineage>
</organism>
<dbReference type="GO" id="GO:0003676">
    <property type="term" value="F:nucleic acid binding"/>
    <property type="evidence" value="ECO:0007669"/>
    <property type="project" value="InterPro"/>
</dbReference>
<dbReference type="PATRIC" id="fig|2209.75.peg.3072"/>
<protein>
    <recommendedName>
        <fullName evidence="3">DUF5655 domain-containing protein</fullName>
    </recommendedName>
</protein>
<dbReference type="Gene3D" id="3.40.1350.10">
    <property type="match status" value="1"/>
</dbReference>
<evidence type="ECO:0008006" key="3">
    <source>
        <dbReference type="Google" id="ProtNLM"/>
    </source>
</evidence>